<accession>A0ABV4N944</accession>
<comment type="caution">
    <text evidence="2">The sequence shown here is derived from an EMBL/GenBank/DDBJ whole genome shotgun (WGS) entry which is preliminary data.</text>
</comment>
<feature type="transmembrane region" description="Helical" evidence="1">
    <location>
        <begin position="74"/>
        <end position="96"/>
    </location>
</feature>
<name>A0ABV4N944_9VIBR</name>
<gene>
    <name evidence="2" type="ORF">AB4566_06545</name>
</gene>
<evidence type="ECO:0000313" key="2">
    <source>
        <dbReference type="EMBL" id="MFA0567929.1"/>
    </source>
</evidence>
<keyword evidence="1" id="KW-0472">Membrane</keyword>
<evidence type="ECO:0000256" key="1">
    <source>
        <dbReference type="SAM" id="Phobius"/>
    </source>
</evidence>
<dbReference type="EMBL" id="JBFRUW010000018">
    <property type="protein sequence ID" value="MFA0567929.1"/>
    <property type="molecule type" value="Genomic_DNA"/>
</dbReference>
<keyword evidence="1" id="KW-0812">Transmembrane</keyword>
<keyword evidence="3" id="KW-1185">Reference proteome</keyword>
<dbReference type="RefSeq" id="WP_372265454.1">
    <property type="nucleotide sequence ID" value="NZ_JBFRUW010000018.1"/>
</dbReference>
<organism evidence="2 3">
    <name type="scientific">Vibrio gallaecicus</name>
    <dbReference type="NCBI Taxonomy" id="552386"/>
    <lineage>
        <taxon>Bacteria</taxon>
        <taxon>Pseudomonadati</taxon>
        <taxon>Pseudomonadota</taxon>
        <taxon>Gammaproteobacteria</taxon>
        <taxon>Vibrionales</taxon>
        <taxon>Vibrionaceae</taxon>
        <taxon>Vibrio</taxon>
    </lineage>
</organism>
<keyword evidence="1" id="KW-1133">Transmembrane helix</keyword>
<evidence type="ECO:0000313" key="3">
    <source>
        <dbReference type="Proteomes" id="UP001570417"/>
    </source>
</evidence>
<feature type="transmembrane region" description="Helical" evidence="1">
    <location>
        <begin position="108"/>
        <end position="131"/>
    </location>
</feature>
<protein>
    <submittedName>
        <fullName evidence="2">Uncharacterized protein</fullName>
    </submittedName>
</protein>
<dbReference type="Proteomes" id="UP001570417">
    <property type="component" value="Unassembled WGS sequence"/>
</dbReference>
<proteinExistence type="predicted"/>
<reference evidence="2 3" key="1">
    <citation type="journal article" date="2024" name="ISME J.">
        <title>Tailless and filamentous prophages are predominant in marine Vibrio.</title>
        <authorList>
            <person name="Steensen K."/>
            <person name="Seneca J."/>
            <person name="Bartlau N."/>
            <person name="Yu X.A."/>
            <person name="Hussain F.A."/>
            <person name="Polz M.F."/>
        </authorList>
    </citation>
    <scope>NUCLEOTIDE SEQUENCE [LARGE SCALE GENOMIC DNA]</scope>
    <source>
        <strain evidence="2 3">10N.222.51.A1</strain>
    </source>
</reference>
<sequence>MEVSCLKCTRKIESSNINVAMDTAYCQSCETLSSLSSLLETTPNHKFDSTQTVKGIHVTESGYKWSIEASNRSWSALFLVPFTAVWAGGSLSGIYGTQLANSQFDLEASLFGLPFLIGSIVLISVTLMSLFGRTHVSSDNGNALVFIGIGPIGWYRRFDWQNINRVTENESKQRKYISLEGSRRVNLAWGLSSEKIYYMSSFLKTKLNK</sequence>